<dbReference type="Proteomes" id="UP001597051">
    <property type="component" value="Unassembled WGS sequence"/>
</dbReference>
<dbReference type="Pfam" id="PF19081">
    <property type="entry name" value="Ig_7"/>
    <property type="match status" value="1"/>
</dbReference>
<dbReference type="RefSeq" id="WP_379758372.1">
    <property type="nucleotide sequence ID" value="NZ_JBHSYB010000062.1"/>
</dbReference>
<dbReference type="InterPro" id="IPR026341">
    <property type="entry name" value="T9SS_type_B"/>
</dbReference>
<dbReference type="EMBL" id="JBHTIZ010000043">
    <property type="protein sequence ID" value="MFD0985147.1"/>
    <property type="molecule type" value="Genomic_DNA"/>
</dbReference>
<name>A0ABW3J3Z6_9FLAO</name>
<evidence type="ECO:0000313" key="4">
    <source>
        <dbReference type="Proteomes" id="UP001597051"/>
    </source>
</evidence>
<dbReference type="SUPFAM" id="SSF81296">
    <property type="entry name" value="E set domains"/>
    <property type="match status" value="1"/>
</dbReference>
<protein>
    <submittedName>
        <fullName evidence="3">PKD-like domain-containing protein</fullName>
    </submittedName>
</protein>
<feature type="domain" description="LTD" evidence="2">
    <location>
        <begin position="307"/>
        <end position="431"/>
    </location>
</feature>
<dbReference type="Pfam" id="PF19406">
    <property type="entry name" value="PKD_5"/>
    <property type="match status" value="3"/>
</dbReference>
<evidence type="ECO:0000256" key="1">
    <source>
        <dbReference type="ARBA" id="ARBA00022729"/>
    </source>
</evidence>
<dbReference type="Pfam" id="PF13585">
    <property type="entry name" value="CHU_C"/>
    <property type="match status" value="1"/>
</dbReference>
<dbReference type="InterPro" id="IPR045828">
    <property type="entry name" value="PKD_Bacteroidetes"/>
</dbReference>
<dbReference type="InterPro" id="IPR044023">
    <property type="entry name" value="Ig_7"/>
</dbReference>
<dbReference type="InterPro" id="IPR014755">
    <property type="entry name" value="Cu-Rt/internalin_Ig-like"/>
</dbReference>
<dbReference type="InterPro" id="IPR001322">
    <property type="entry name" value="Lamin_tail_dom"/>
</dbReference>
<proteinExistence type="predicted"/>
<dbReference type="InterPro" id="IPR013783">
    <property type="entry name" value="Ig-like_fold"/>
</dbReference>
<accession>A0ABW3J3Z6</accession>
<keyword evidence="1" id="KW-0732">Signal</keyword>
<evidence type="ECO:0000313" key="3">
    <source>
        <dbReference type="EMBL" id="MFD0985147.1"/>
    </source>
</evidence>
<dbReference type="PROSITE" id="PS51841">
    <property type="entry name" value="LTD"/>
    <property type="match status" value="1"/>
</dbReference>
<dbReference type="Gene3D" id="2.60.40.10">
    <property type="entry name" value="Immunoglobulins"/>
    <property type="match status" value="1"/>
</dbReference>
<comment type="caution">
    <text evidence="3">The sequence shown here is derived from an EMBL/GenBank/DDBJ whole genome shotgun (WGS) entry which is preliminary data.</text>
</comment>
<organism evidence="3 4">
    <name type="scientific">Flavobacterium myungsuense</name>
    <dbReference type="NCBI Taxonomy" id="651823"/>
    <lineage>
        <taxon>Bacteria</taxon>
        <taxon>Pseudomonadati</taxon>
        <taxon>Bacteroidota</taxon>
        <taxon>Flavobacteriia</taxon>
        <taxon>Flavobacteriales</taxon>
        <taxon>Flavobacteriaceae</taxon>
        <taxon>Flavobacterium</taxon>
    </lineage>
</organism>
<keyword evidence="4" id="KW-1185">Reference proteome</keyword>
<dbReference type="Gene3D" id="2.60.40.1220">
    <property type="match status" value="4"/>
</dbReference>
<evidence type="ECO:0000259" key="2">
    <source>
        <dbReference type="PROSITE" id="PS51841"/>
    </source>
</evidence>
<dbReference type="NCBIfam" id="TIGR04131">
    <property type="entry name" value="Bac_Flav_CTERM"/>
    <property type="match status" value="1"/>
</dbReference>
<reference evidence="4" key="1">
    <citation type="journal article" date="2019" name="Int. J. Syst. Evol. Microbiol.">
        <title>The Global Catalogue of Microorganisms (GCM) 10K type strain sequencing project: providing services to taxonomists for standard genome sequencing and annotation.</title>
        <authorList>
            <consortium name="The Broad Institute Genomics Platform"/>
            <consortium name="The Broad Institute Genome Sequencing Center for Infectious Disease"/>
            <person name="Wu L."/>
            <person name="Ma J."/>
        </authorList>
    </citation>
    <scope>NUCLEOTIDE SEQUENCE [LARGE SCALE GENOMIC DNA]</scope>
    <source>
        <strain evidence="4">CECT 7649</strain>
    </source>
</reference>
<dbReference type="InterPro" id="IPR014756">
    <property type="entry name" value="Ig_E-set"/>
</dbReference>
<sequence length="1941" mass="202003">MNDSHINTIFFKIKYILVALLLSFVCKAQVVIVSDGLNNSSSLFNLVGGTYYSGNSATGDSPASSPFFSEGTNSRGVSNNTATLTSIGNINTSLYTSISMTLRLAAFSIGSASNGLDGGDIVTVEVSPDGGVNWYNTVEVTGTSNARWAYTASGIASASYDGDNTPDSFSPSSGGIRTTDGYSTITISGLPAIPNLRFRITLLNDTNSERWVVDDFKVQGVVACVPPTIANVYPNSGPVGTNVTVNASSGNLSGATAKFNGVTATVVSTTATQIIVVVPSGATSGNLTITNTSNCPVSTPFTIIKEEKTSCDGSSFGSDLIIYEVHDEKTGNGGVISIYNGTGVSKDLSNYTIYRTSNANDGNEIDYAVLTGILAPGALAVIKVNAGDCGPAGLYGIINGGFNDGDGLQLRTKDGATIIDDVDVDSTTPGYYKTRISNPLTPRSVYVASEWIEISLAAGQCVPTLGIPPVVAPGSGNPPVITTQPIFSPSCTNISFTVVATEGFIGGNPLAYQWYALAPNTATWFALTNVGVYSGTTTSTLNISATTGLDGYQYYSQVRENTATCYSASNAVMIKVGASGGPVITNKTPTPICSGTAFTVTPTNTLPDVVPTGTTYTWAAPVIAPVAAISGGSERTTPISSISQILTNTTTAVATATYTVKADSGGCSSTFTITVTVNPLPTITTTPGSRCGTGVVTIEATANPGTINWYSAATAGTLLASGTFKYTTPSISSTTSYWVEATTGTCTSNSRVEVIATITSNGSIPKPTVKTPVEYCLSTTTPASPLTATTTVFGATLNWYATLTSTPALASAPIPNITTVSSITYYVSQSLAGCEGPREAIVVNVIADTGAIATGFVCDPSQITTSPVSSVYFDWANVVGRTGYYRYSYSIDGGPLVFGFTENGRSSQEVFGVIPGQKVEFTIVEVQGVPCFKPQTISCSLACTTNTVPDFTSIPATQSICTGSTAPVLPPNSNNGISGTWLPATVSNTTTGTYEFTPDPILFPCASTVKKDVVVTPKVTPTFAPTTTSYCQNAIITLPILPTTSSNSITGTWNPASISTSALGTIVHDFTPSTGSCAISTSISITVNANVAPTFNPVGPICSGATLSALPTTSLNGITGTWSPALNNTATTIYTFTPTAGLCATTTTLTIVVNPNVTPTFDAIPATCSGATIPGLPTTSLNGVTGTWSPVINNTSTTIYTFTPTTGLCATTTPLTITIDSKVTPTFLPVAPICSGGILLPLPLTSTNGITGTWSPALNNLATTTYTFIPNAGFCAISTTLVITVNQKVTPTFNAIPPVCLGDTILALPTTSLNGIVGTWSPSLNNTVTTIYTFTPTSSLCASSTQITITVNLIKTTPTFNSIGSLCFGTNITLPPTSINNITGVWSPPFNPLLTTSYTFTPDSGQCATTTNQTVTIIPLPVATNTTGPLSICSGDKTFISLFSDIPGTTFTWNVVQTNASGATAGTGTRIEPNLETVSNKSGEAVYSITPNNNGCKGASIEVAITVNPIPDVKYNTEKSTICSGTSTNISLTSGVVGTTYTWTVNATPNVFGALSGNGNLIQQELSTNDLTQGSVIYTITPDSNGCLGTAIDVTITVDPLPDSTAVVAKNPICSGETTKIDLSSTIGASFNWTVIQTGVTGATKGTGASIEQTLQAGTVAGIAGYIITPILNGCEGTPNPVIINVNPLPVAVIQEDGLLCIRKDGTVKSSFILNTNLSDSEYDFVWYKDNAVIPPPFPPLLPPTSNYEVTEIGDYYVAVTNKLTTCYAESNSALITSISPADYIDPPIVTDAFTDNATVIINVFPPADYYLYQMDFGPLQDFNEFTQVKGGSHIIRVTDAIGCTDLSSPARVISYPKFFTPNGDGYNDTWNIIDLGDQPNAKLYIFDRHGKLLKQVSTFGNGWDGTYNGKQLPASDYWFSLNYFENDVLKLFKAHFSLKR</sequence>
<gene>
    <name evidence="3" type="ORF">ACFQ0S_11755</name>
</gene>